<evidence type="ECO:0000313" key="1">
    <source>
        <dbReference type="EMBL" id="KAG7441072.1"/>
    </source>
</evidence>
<sequence>RTGCWRLLRSVENELKERYPVFPLPLERTAYCSWKLSKASLHLLPRRVLSQTFLSSVDRYYAA</sequence>
<gene>
    <name evidence="1" type="ORF">BT62DRAFT_1080428</name>
</gene>
<proteinExistence type="predicted"/>
<feature type="non-terminal residue" evidence="1">
    <location>
        <position position="1"/>
    </location>
</feature>
<protein>
    <submittedName>
        <fullName evidence="1">Uncharacterized protein</fullName>
    </submittedName>
</protein>
<name>A0A9P7VIC1_9AGAR</name>
<keyword evidence="2" id="KW-1185">Reference proteome</keyword>
<dbReference type="EMBL" id="MU250564">
    <property type="protein sequence ID" value="KAG7441072.1"/>
    <property type="molecule type" value="Genomic_DNA"/>
</dbReference>
<comment type="caution">
    <text evidence="1">The sequence shown here is derived from an EMBL/GenBank/DDBJ whole genome shotgun (WGS) entry which is preliminary data.</text>
</comment>
<accession>A0A9P7VIC1</accession>
<dbReference type="RefSeq" id="XP_043034572.1">
    <property type="nucleotide sequence ID" value="XM_043179583.1"/>
</dbReference>
<evidence type="ECO:0000313" key="2">
    <source>
        <dbReference type="Proteomes" id="UP000812287"/>
    </source>
</evidence>
<dbReference type="GeneID" id="66101877"/>
<organism evidence="1 2">
    <name type="scientific">Guyanagaster necrorhizus</name>
    <dbReference type="NCBI Taxonomy" id="856835"/>
    <lineage>
        <taxon>Eukaryota</taxon>
        <taxon>Fungi</taxon>
        <taxon>Dikarya</taxon>
        <taxon>Basidiomycota</taxon>
        <taxon>Agaricomycotina</taxon>
        <taxon>Agaricomycetes</taxon>
        <taxon>Agaricomycetidae</taxon>
        <taxon>Agaricales</taxon>
        <taxon>Marasmiineae</taxon>
        <taxon>Physalacriaceae</taxon>
        <taxon>Guyanagaster</taxon>
    </lineage>
</organism>
<dbReference type="Proteomes" id="UP000812287">
    <property type="component" value="Unassembled WGS sequence"/>
</dbReference>
<reference evidence="1" key="1">
    <citation type="submission" date="2020-11" db="EMBL/GenBank/DDBJ databases">
        <title>Adaptations for nitrogen fixation in a non-lichenized fungal sporocarp promotes dispersal by wood-feeding termites.</title>
        <authorList>
            <consortium name="DOE Joint Genome Institute"/>
            <person name="Koch R.A."/>
            <person name="Yoon G."/>
            <person name="Arayal U."/>
            <person name="Lail K."/>
            <person name="Amirebrahimi M."/>
            <person name="Labutti K."/>
            <person name="Lipzen A."/>
            <person name="Riley R."/>
            <person name="Barry K."/>
            <person name="Henrissat B."/>
            <person name="Grigoriev I.V."/>
            <person name="Herr J.R."/>
            <person name="Aime M.C."/>
        </authorList>
    </citation>
    <scope>NUCLEOTIDE SEQUENCE</scope>
    <source>
        <strain evidence="1">MCA 3950</strain>
    </source>
</reference>
<dbReference type="AlphaFoldDB" id="A0A9P7VIC1"/>